<dbReference type="EMBL" id="JBAHYK010000041">
    <property type="protein sequence ID" value="KAL0580052.1"/>
    <property type="molecule type" value="Genomic_DNA"/>
</dbReference>
<feature type="non-terminal residue" evidence="1">
    <location>
        <position position="78"/>
    </location>
</feature>
<comment type="caution">
    <text evidence="1">The sequence shown here is derived from an EMBL/GenBank/DDBJ whole genome shotgun (WGS) entry which is preliminary data.</text>
</comment>
<evidence type="ECO:0000313" key="1">
    <source>
        <dbReference type="EMBL" id="KAL0580052.1"/>
    </source>
</evidence>
<organism evidence="1 2">
    <name type="scientific">Marasmius crinis-equi</name>
    <dbReference type="NCBI Taxonomy" id="585013"/>
    <lineage>
        <taxon>Eukaryota</taxon>
        <taxon>Fungi</taxon>
        <taxon>Dikarya</taxon>
        <taxon>Basidiomycota</taxon>
        <taxon>Agaricomycotina</taxon>
        <taxon>Agaricomycetes</taxon>
        <taxon>Agaricomycetidae</taxon>
        <taxon>Agaricales</taxon>
        <taxon>Marasmiineae</taxon>
        <taxon>Marasmiaceae</taxon>
        <taxon>Marasmius</taxon>
    </lineage>
</organism>
<sequence>MLPRLTSTSIPLSIWYHSSWKCCPYHSRLSNRLPPTKSTFNKSDRATNNSRFKTPFLYDHDKIYRVINEEGLTSTKNA</sequence>
<keyword evidence="2" id="KW-1185">Reference proteome</keyword>
<name>A0ABR3FX11_9AGAR</name>
<reference evidence="1 2" key="1">
    <citation type="submission" date="2024-02" db="EMBL/GenBank/DDBJ databases">
        <title>A draft genome for the cacao thread blight pathogen Marasmius crinis-equi.</title>
        <authorList>
            <person name="Cohen S.P."/>
            <person name="Baruah I.K."/>
            <person name="Amoako-Attah I."/>
            <person name="Bukari Y."/>
            <person name="Meinhardt L.W."/>
            <person name="Bailey B.A."/>
        </authorList>
    </citation>
    <scope>NUCLEOTIDE SEQUENCE [LARGE SCALE GENOMIC DNA]</scope>
    <source>
        <strain evidence="1 2">GH-76</strain>
    </source>
</reference>
<accession>A0ABR3FX11</accession>
<protein>
    <submittedName>
        <fullName evidence="1">Uncharacterized protein</fullName>
    </submittedName>
</protein>
<gene>
    <name evidence="1" type="ORF">V5O48_001987</name>
</gene>
<dbReference type="Proteomes" id="UP001465976">
    <property type="component" value="Unassembled WGS sequence"/>
</dbReference>
<evidence type="ECO:0000313" key="2">
    <source>
        <dbReference type="Proteomes" id="UP001465976"/>
    </source>
</evidence>
<proteinExistence type="predicted"/>